<proteinExistence type="predicted"/>
<protein>
    <submittedName>
        <fullName evidence="1">Uncharacterized protein</fullName>
    </submittedName>
</protein>
<organism evidence="1 2">
    <name type="scientific">Mycena alexandri</name>
    <dbReference type="NCBI Taxonomy" id="1745969"/>
    <lineage>
        <taxon>Eukaryota</taxon>
        <taxon>Fungi</taxon>
        <taxon>Dikarya</taxon>
        <taxon>Basidiomycota</taxon>
        <taxon>Agaricomycotina</taxon>
        <taxon>Agaricomycetes</taxon>
        <taxon>Agaricomycetidae</taxon>
        <taxon>Agaricales</taxon>
        <taxon>Marasmiineae</taxon>
        <taxon>Mycenaceae</taxon>
        <taxon>Mycena</taxon>
    </lineage>
</organism>
<accession>A0AAD6RXK3</accession>
<gene>
    <name evidence="1" type="ORF">C8F04DRAFT_1279819</name>
</gene>
<evidence type="ECO:0000313" key="1">
    <source>
        <dbReference type="EMBL" id="KAJ7017203.1"/>
    </source>
</evidence>
<evidence type="ECO:0000313" key="2">
    <source>
        <dbReference type="Proteomes" id="UP001218188"/>
    </source>
</evidence>
<dbReference type="AlphaFoldDB" id="A0AAD6RXK3"/>
<comment type="caution">
    <text evidence="1">The sequence shown here is derived from an EMBL/GenBank/DDBJ whole genome shotgun (WGS) entry which is preliminary data.</text>
</comment>
<dbReference type="Proteomes" id="UP001218188">
    <property type="component" value="Unassembled WGS sequence"/>
</dbReference>
<name>A0AAD6RXK3_9AGAR</name>
<sequence>MPLLPSLLASAPSVLLSPHYPLVNPPSISAAPAAANSAVPADPVAAAHPVPIVLGTPAHWREEADMASVQAADFHAWCAYLDPRDASSHSYNGPTWEARKSIMSILYSSLPLNICAYLYHL</sequence>
<keyword evidence="2" id="KW-1185">Reference proteome</keyword>
<dbReference type="EMBL" id="JARJCM010000425">
    <property type="protein sequence ID" value="KAJ7017203.1"/>
    <property type="molecule type" value="Genomic_DNA"/>
</dbReference>
<reference evidence="1" key="1">
    <citation type="submission" date="2023-03" db="EMBL/GenBank/DDBJ databases">
        <title>Massive genome expansion in bonnet fungi (Mycena s.s.) driven by repeated elements and novel gene families across ecological guilds.</title>
        <authorList>
            <consortium name="Lawrence Berkeley National Laboratory"/>
            <person name="Harder C.B."/>
            <person name="Miyauchi S."/>
            <person name="Viragh M."/>
            <person name="Kuo A."/>
            <person name="Thoen E."/>
            <person name="Andreopoulos B."/>
            <person name="Lu D."/>
            <person name="Skrede I."/>
            <person name="Drula E."/>
            <person name="Henrissat B."/>
            <person name="Morin E."/>
            <person name="Kohler A."/>
            <person name="Barry K."/>
            <person name="LaButti K."/>
            <person name="Morin E."/>
            <person name="Salamov A."/>
            <person name="Lipzen A."/>
            <person name="Mereny Z."/>
            <person name="Hegedus B."/>
            <person name="Baldrian P."/>
            <person name="Stursova M."/>
            <person name="Weitz H."/>
            <person name="Taylor A."/>
            <person name="Grigoriev I.V."/>
            <person name="Nagy L.G."/>
            <person name="Martin F."/>
            <person name="Kauserud H."/>
        </authorList>
    </citation>
    <scope>NUCLEOTIDE SEQUENCE</scope>
    <source>
        <strain evidence="1">CBHHK200</strain>
    </source>
</reference>